<evidence type="ECO:0000256" key="12">
    <source>
        <dbReference type="ARBA" id="ARBA00031158"/>
    </source>
</evidence>
<proteinExistence type="inferred from homology"/>
<evidence type="ECO:0000256" key="5">
    <source>
        <dbReference type="ARBA" id="ARBA00016406"/>
    </source>
</evidence>
<comment type="similarity">
    <text evidence="3">Belongs to the lysine N(6)-hydroxylase/L-ornithine N(5)-oxygenase family.</text>
</comment>
<dbReference type="InterPro" id="IPR050097">
    <property type="entry name" value="Ferredoxin-NADP_redctase_2"/>
</dbReference>
<dbReference type="PANTHER" id="PTHR48105">
    <property type="entry name" value="THIOREDOXIN REDUCTASE 1-RELATED-RELATED"/>
    <property type="match status" value="1"/>
</dbReference>
<dbReference type="Proteomes" id="UP000195880">
    <property type="component" value="Chromosome"/>
</dbReference>
<organism evidence="16 17">
    <name type="scientific">Streptomyces alboflavus</name>
    <dbReference type="NCBI Taxonomy" id="67267"/>
    <lineage>
        <taxon>Bacteria</taxon>
        <taxon>Bacillati</taxon>
        <taxon>Actinomycetota</taxon>
        <taxon>Actinomycetes</taxon>
        <taxon>Kitasatosporales</taxon>
        <taxon>Streptomycetaceae</taxon>
        <taxon>Streptomyces</taxon>
    </lineage>
</organism>
<keyword evidence="17" id="KW-1185">Reference proteome</keyword>
<evidence type="ECO:0000256" key="7">
    <source>
        <dbReference type="ARBA" id="ARBA00022827"/>
    </source>
</evidence>
<evidence type="ECO:0000256" key="13">
    <source>
        <dbReference type="ARBA" id="ARBA00032493"/>
    </source>
</evidence>
<evidence type="ECO:0000256" key="9">
    <source>
        <dbReference type="ARBA" id="ARBA00023002"/>
    </source>
</evidence>
<evidence type="ECO:0000256" key="10">
    <source>
        <dbReference type="ARBA" id="ARBA00023033"/>
    </source>
</evidence>
<dbReference type="SUPFAM" id="SSF51905">
    <property type="entry name" value="FAD/NAD(P)-binding domain"/>
    <property type="match status" value="1"/>
</dbReference>
<keyword evidence="6" id="KW-0285">Flavoprotein</keyword>
<keyword evidence="7" id="KW-0274">FAD</keyword>
<evidence type="ECO:0000256" key="14">
    <source>
        <dbReference type="ARBA" id="ARBA00032738"/>
    </source>
</evidence>
<evidence type="ECO:0000256" key="15">
    <source>
        <dbReference type="ARBA" id="ARBA00048407"/>
    </source>
</evidence>
<evidence type="ECO:0000256" key="11">
    <source>
        <dbReference type="ARBA" id="ARBA00029939"/>
    </source>
</evidence>
<dbReference type="KEGG" id="salf:SMD44_04356"/>
<protein>
    <recommendedName>
        <fullName evidence="5">L-lysine N6-monooxygenase MbtG</fullName>
        <ecNumber evidence="4">1.14.13.59</ecNumber>
    </recommendedName>
    <alternativeName>
        <fullName evidence="14">Lysine 6-N-hydroxylase</fullName>
    </alternativeName>
    <alternativeName>
        <fullName evidence="13">Lysine N6-hydroxylase</fullName>
    </alternativeName>
    <alternativeName>
        <fullName evidence="11">Lysine-N-oxygenase</fullName>
    </alternativeName>
    <alternativeName>
        <fullName evidence="12">Mycobactin synthase protein G</fullName>
    </alternativeName>
</protein>
<dbReference type="InterPro" id="IPR036188">
    <property type="entry name" value="FAD/NAD-bd_sf"/>
</dbReference>
<dbReference type="InterPro" id="IPR025700">
    <property type="entry name" value="Lys/Orn_oxygenase"/>
</dbReference>
<keyword evidence="10 16" id="KW-0503">Monooxygenase</keyword>
<dbReference type="Pfam" id="PF13434">
    <property type="entry name" value="Lys_Orn_oxgnase"/>
    <property type="match status" value="1"/>
</dbReference>
<keyword evidence="9" id="KW-0560">Oxidoreductase</keyword>
<dbReference type="GO" id="GO:0047091">
    <property type="term" value="F:L-lysine 6-monooxygenase (NADPH) activity"/>
    <property type="evidence" value="ECO:0007669"/>
    <property type="project" value="UniProtKB-EC"/>
</dbReference>
<evidence type="ECO:0000313" key="16">
    <source>
        <dbReference type="EMBL" id="ARX84899.1"/>
    </source>
</evidence>
<evidence type="ECO:0000313" key="17">
    <source>
        <dbReference type="Proteomes" id="UP000195880"/>
    </source>
</evidence>
<keyword evidence="8" id="KW-0521">NADP</keyword>
<evidence type="ECO:0000256" key="6">
    <source>
        <dbReference type="ARBA" id="ARBA00022630"/>
    </source>
</evidence>
<dbReference type="PRINTS" id="PR00411">
    <property type="entry name" value="PNDRDTASEI"/>
</dbReference>
<dbReference type="STRING" id="67267.GCA_000716675_07992"/>
<dbReference type="Gene3D" id="3.50.50.60">
    <property type="entry name" value="FAD/NAD(P)-binding domain"/>
    <property type="match status" value="1"/>
</dbReference>
<gene>
    <name evidence="16" type="ORF">SMD44_04356</name>
</gene>
<dbReference type="eggNOG" id="COG2072">
    <property type="taxonomic scope" value="Bacteria"/>
</dbReference>
<evidence type="ECO:0000256" key="1">
    <source>
        <dbReference type="ARBA" id="ARBA00001974"/>
    </source>
</evidence>
<reference evidence="16 17" key="1">
    <citation type="submission" date="2017-05" db="EMBL/GenBank/DDBJ databases">
        <title>Streptomyces alboflavus Genome sequencing and assembly.</title>
        <authorList>
            <person name="Wang Y."/>
            <person name="Du B."/>
            <person name="Ding Y."/>
            <person name="Liu H."/>
            <person name="Hou Q."/>
            <person name="Liu K."/>
            <person name="Wang C."/>
            <person name="Yao L."/>
        </authorList>
    </citation>
    <scope>NUCLEOTIDE SEQUENCE [LARGE SCALE GENOMIC DNA]</scope>
    <source>
        <strain evidence="16 17">MDJK44</strain>
    </source>
</reference>
<evidence type="ECO:0000256" key="8">
    <source>
        <dbReference type="ARBA" id="ARBA00022857"/>
    </source>
</evidence>
<dbReference type="AlphaFoldDB" id="A0A1Z1WER4"/>
<evidence type="ECO:0000256" key="2">
    <source>
        <dbReference type="ARBA" id="ARBA00004924"/>
    </source>
</evidence>
<evidence type="ECO:0000256" key="3">
    <source>
        <dbReference type="ARBA" id="ARBA00007588"/>
    </source>
</evidence>
<name>A0A1Z1WER4_9ACTN</name>
<dbReference type="PRINTS" id="PR00368">
    <property type="entry name" value="FADPNR"/>
</dbReference>
<accession>A0A1Z1WER4</accession>
<dbReference type="EC" id="1.14.13.59" evidence="4"/>
<dbReference type="OrthoDB" id="9778740at2"/>
<comment type="catalytic activity">
    <reaction evidence="15">
        <text>L-lysine + NADPH + O2 = N(6)-hydroxy-L-lysine + NADP(+) + H2O</text>
        <dbReference type="Rhea" id="RHEA:23228"/>
        <dbReference type="ChEBI" id="CHEBI:15377"/>
        <dbReference type="ChEBI" id="CHEBI:15379"/>
        <dbReference type="ChEBI" id="CHEBI:32551"/>
        <dbReference type="ChEBI" id="CHEBI:57783"/>
        <dbReference type="ChEBI" id="CHEBI:57820"/>
        <dbReference type="ChEBI" id="CHEBI:58349"/>
        <dbReference type="EC" id="1.14.13.59"/>
    </reaction>
</comment>
<comment type="pathway">
    <text evidence="2">Siderophore biosynthesis.</text>
</comment>
<evidence type="ECO:0000256" key="4">
    <source>
        <dbReference type="ARBA" id="ARBA00013076"/>
    </source>
</evidence>
<dbReference type="RefSeq" id="WP_087884967.1">
    <property type="nucleotide sequence ID" value="NZ_CP021748.1"/>
</dbReference>
<dbReference type="EMBL" id="CP021748">
    <property type="protein sequence ID" value="ARX84899.1"/>
    <property type="molecule type" value="Genomic_DNA"/>
</dbReference>
<comment type="cofactor">
    <cofactor evidence="1">
        <name>FAD</name>
        <dbReference type="ChEBI" id="CHEBI:57692"/>
    </cofactor>
</comment>
<sequence>MHDLLIVGAGPYGLSIAAHAAASGLDVRVFGRPMASWRDHMPRGMFLKSEPWASDLSDPGARYGLAAYCAREGLRAEHGVPLPVEHFAAYGLWFAEQAAPPVDERLIRSVRPLTDGFAVTTADGETCHGRTVALAVGVMPFVEIPSLVRDLGPDHVSHSSHHADLGPLRDKDVTVLGAGQAALETAALLAEQGTRVRVLARAPQVRWNTLPPALRRPWWQSASAPHSGLGCGWRNWFYAERPGLFRLLPEPTRARVCATALGPAGAWWVRDRVEAGPCGAPTAGGAARSAAAIEIVTGHRLTGARRHDGQVLLSTHGPDGAAVFETDHVLAATGFRALTHRIDVLDLDVRDTLRQLADGAPYVDTAFETSLPGLFVAGLPTASSFGPAMRFVQGAGFTAARLVAGVRRRVRRPGAVPVARGTGAAAPVPYESGAPGR</sequence>